<dbReference type="EMBL" id="JAKLMC020000038">
    <property type="protein sequence ID" value="KAK5949206.1"/>
    <property type="molecule type" value="Genomic_DNA"/>
</dbReference>
<comment type="subunit">
    <text evidence="9">Component of the Mediator complex.</text>
</comment>
<evidence type="ECO:0000256" key="6">
    <source>
        <dbReference type="ARBA" id="ARBA00023163"/>
    </source>
</evidence>
<comment type="caution">
    <text evidence="10">The sequence shown here is derived from an EMBL/GenBank/DDBJ whole genome shotgun (WGS) entry which is preliminary data.</text>
</comment>
<keyword evidence="7 9" id="KW-0539">Nucleus</keyword>
<comment type="subcellular location">
    <subcellularLocation>
        <location evidence="1 9">Nucleus</location>
    </subcellularLocation>
</comment>
<evidence type="ECO:0000256" key="8">
    <source>
        <dbReference type="ARBA" id="ARBA00031256"/>
    </source>
</evidence>
<keyword evidence="4 9" id="KW-0805">Transcription regulation</keyword>
<dbReference type="PANTHER" id="PTHR35784:SF1">
    <property type="entry name" value="MEDIATOR OF RNA POLYMERASE II TRANSCRIPTION SUBUNIT 5"/>
    <property type="match status" value="1"/>
</dbReference>
<keyword evidence="6 9" id="KW-0804">Transcription</keyword>
<gene>
    <name evidence="10" type="primary">NUT1</name>
    <name evidence="9" type="synonym">MED5</name>
    <name evidence="10" type="ORF">OHC33_009747</name>
</gene>
<dbReference type="GO" id="GO:0003712">
    <property type="term" value="F:transcription coregulator activity"/>
    <property type="evidence" value="ECO:0007669"/>
    <property type="project" value="InterPro"/>
</dbReference>
<accession>A0AAN8I4H4</accession>
<protein>
    <recommendedName>
        <fullName evidence="3 9">Mediator of RNA polymerase II transcription subunit 5</fullName>
    </recommendedName>
    <alternativeName>
        <fullName evidence="8 9">Mediator complex subunit 5</fullName>
    </alternativeName>
</protein>
<dbReference type="PANTHER" id="PTHR35784">
    <property type="entry name" value="MEDIATOR OF RNA POLYMERASE II TRANSCRIPTION SUBUNIT 5"/>
    <property type="match status" value="1"/>
</dbReference>
<evidence type="ECO:0000313" key="10">
    <source>
        <dbReference type="EMBL" id="KAK5949206.1"/>
    </source>
</evidence>
<reference evidence="10 11" key="1">
    <citation type="submission" date="2022-12" db="EMBL/GenBank/DDBJ databases">
        <title>Genomic features and morphological characterization of a novel Knufia sp. strain isolated from spacecraft assembly facility.</title>
        <authorList>
            <person name="Teixeira M."/>
            <person name="Chander A.M."/>
            <person name="Stajich J.E."/>
            <person name="Venkateswaran K."/>
        </authorList>
    </citation>
    <scope>NUCLEOTIDE SEQUENCE [LARGE SCALE GENOMIC DNA]</scope>
    <source>
        <strain evidence="10 11">FJI-L2-BK-P2</strain>
    </source>
</reference>
<evidence type="ECO:0000256" key="4">
    <source>
        <dbReference type="ARBA" id="ARBA00023015"/>
    </source>
</evidence>
<dbReference type="Pfam" id="PF08689">
    <property type="entry name" value="Med5"/>
    <property type="match status" value="1"/>
</dbReference>
<comment type="similarity">
    <text evidence="2 9">Belongs to the Mediator complex subunit 5 family.</text>
</comment>
<comment type="function">
    <text evidence="9">Component of the Mediator complex, a coactivator involved in the regulated transcription of nearly all RNA polymerase II-dependent genes. Mediator functions as a bridge to convey information from gene-specific regulatory proteins to the basal RNA polymerase II transcription machinery. Mediator is recruited to promoters by direct interactions with regulatory proteins and serves as a scaffold for the assembly of a functional preinitiation complex with RNA polymerase II and the general transcription factors.</text>
</comment>
<evidence type="ECO:0000256" key="5">
    <source>
        <dbReference type="ARBA" id="ARBA00023159"/>
    </source>
</evidence>
<dbReference type="GO" id="GO:0006357">
    <property type="term" value="P:regulation of transcription by RNA polymerase II"/>
    <property type="evidence" value="ECO:0007669"/>
    <property type="project" value="InterPro"/>
</dbReference>
<dbReference type="InterPro" id="IPR014801">
    <property type="entry name" value="Mediator_Med5_fun"/>
</dbReference>
<dbReference type="AlphaFoldDB" id="A0AAN8I4H4"/>
<proteinExistence type="inferred from homology"/>
<evidence type="ECO:0000256" key="7">
    <source>
        <dbReference type="ARBA" id="ARBA00023242"/>
    </source>
</evidence>
<dbReference type="GO" id="GO:0016592">
    <property type="term" value="C:mediator complex"/>
    <property type="evidence" value="ECO:0007669"/>
    <property type="project" value="InterPro"/>
</dbReference>
<keyword evidence="11" id="KW-1185">Reference proteome</keyword>
<sequence length="933" mass="102178">MARSHVSILVRQCLHQRVPPHEFEELLRLANKKWHPASIEIVASLVTSASSYCLASDPLVSGYLQVILTSQLASVSDCLSTCIKAWQHRARNGGSETTHHARILAQFITDLTLLIPSLLSTTSEGRTCIILSSRWLRTLFHLAAGPDAKQNDEQINVLVGAICLFLITLMNTTAGATALKHAESSREDPVNVAIRQALDGSMATFPDVSMQLLTEAQKHSALLEPTNPAADHAQAADMGNQFESTIADAQIVPTRAATYALLYTKLQNASTIDDNALVQFLSARYPGNNGLAFNDLLFSSFDVLSKPSSSFEPMYQAQCRIYLHNKLPAVLALIASFEPLPTEQYLQELWNDLSTLGNSEVASVAKHFLHICVHHRLISADTVQNLTGEDLNSTSAKGLFPKQALVDQVSGNASRGPRLVDELAKNDGNAGPVGLAIVEIVHKYCQAKETQHLKDMANALVRLPSTIHSLGMFVKPSYFLSPFCKLIDEWAWDIHGESQPIYEEFGSILLLIMTVKFRLGLANQELGLSSSSGFVAQYLSSGQSERRLQQLTEGEAHNLGEWIHNLYDSEGISDDVTTNCSAKEFHLMVPTLLRQSMTAFSKGNLSQDKLEGGLDYLLEPFLLPSLLSAFAWLARAVMKDTNSATVIIRRLAKAPESSETSRLHRTILDIAHGMFRRTLSQVLDQPQYAEVMGLFGGASPFTVNTGVKANDLSMWTNGAGGITSYLRRVISDLLAISSAGIFQPDVIVATSLVRGPGAVVHALVELLVQYAANQQFAQLLDIIATIIASTDSTGVSLRNSLQLLHARLGKFLKKGDNLFAEALVHLHRRIEFYATALTPQPGGDDTGMIPVEAADLAEINLDQIPLDPEPPKQQPVQMQEPDSLAGEDMEQMLNEAANMGNIDDYTTNEDNMFNMDMDNYELANLDDLDMSMF</sequence>
<dbReference type="Proteomes" id="UP001316803">
    <property type="component" value="Unassembled WGS sequence"/>
</dbReference>
<name>A0AAN8I4H4_9EURO</name>
<evidence type="ECO:0000256" key="2">
    <source>
        <dbReference type="ARBA" id="ARBA00008782"/>
    </source>
</evidence>
<organism evidence="10 11">
    <name type="scientific">Knufia fluminis</name>
    <dbReference type="NCBI Taxonomy" id="191047"/>
    <lineage>
        <taxon>Eukaryota</taxon>
        <taxon>Fungi</taxon>
        <taxon>Dikarya</taxon>
        <taxon>Ascomycota</taxon>
        <taxon>Pezizomycotina</taxon>
        <taxon>Eurotiomycetes</taxon>
        <taxon>Chaetothyriomycetidae</taxon>
        <taxon>Chaetothyriales</taxon>
        <taxon>Trichomeriaceae</taxon>
        <taxon>Knufia</taxon>
    </lineage>
</organism>
<evidence type="ECO:0000313" key="11">
    <source>
        <dbReference type="Proteomes" id="UP001316803"/>
    </source>
</evidence>
<keyword evidence="5 9" id="KW-0010">Activator</keyword>
<evidence type="ECO:0000256" key="1">
    <source>
        <dbReference type="ARBA" id="ARBA00004123"/>
    </source>
</evidence>
<evidence type="ECO:0000256" key="9">
    <source>
        <dbReference type="RuleBase" id="RU364142"/>
    </source>
</evidence>
<evidence type="ECO:0000256" key="3">
    <source>
        <dbReference type="ARBA" id="ARBA00020628"/>
    </source>
</evidence>